<dbReference type="Pfam" id="PF07969">
    <property type="entry name" value="Amidohydro_3"/>
    <property type="match status" value="1"/>
</dbReference>
<dbReference type="SUPFAM" id="SSF51556">
    <property type="entry name" value="Metallo-dependent hydrolases"/>
    <property type="match status" value="1"/>
</dbReference>
<evidence type="ECO:0000259" key="1">
    <source>
        <dbReference type="Pfam" id="PF07969"/>
    </source>
</evidence>
<dbReference type="Proteomes" id="UP001501710">
    <property type="component" value="Unassembled WGS sequence"/>
</dbReference>
<sequence length="561" mass="61687">MIAPDLILTNGKIVTVDREFTIAEALAVTRGVIVAVGTRTEIEALAGPGTKTVDLRGKCVVPGQIDSYQHFITAGIDMVGDRGAVDLITKTSIDEILSAIKRRVEVTPEGQWVEAGCMYRGALKDGRWPNRWDLDKIAPDHPVYIRQGGRPIIANSYALRLAGIGRDTPDPTGPDGIIARDADGEPTGQLIGGAADLARERWSELVGGPAWEWDFLHVESEALVDAALAQQRVNLACGITTVRDDATYPVEIRAWVEARRRGLLRNRLGVLVAVPERHLWAKEDRDRFFGSYFEPWEMGGDLLWVAGVSIGYNLEGWMQIDEPRLREMVLESVARGWTVAIPPSIGVSESVDEVLSILETAAEADLAGFVKQRHTLTHPHGLRSPKDIERAKRLGLMVNPNPLLSYYAAERSLRMHSQIEATGFHRGIAPDAWEQAVGMWAPSTRDWLDAGLVVSGGSNIPAATYDPERPFLGQYSALTSDTLAGVLLPDQAITREQMLRMYTSNAAYALMREDRIGSLEPGKYADLAVLDRDVLTCPDGEVAELKVLETYFEGELVHERA</sequence>
<organism evidence="2 3">
    <name type="scientific">Actinomadura meridiana</name>
    <dbReference type="NCBI Taxonomy" id="559626"/>
    <lineage>
        <taxon>Bacteria</taxon>
        <taxon>Bacillati</taxon>
        <taxon>Actinomycetota</taxon>
        <taxon>Actinomycetes</taxon>
        <taxon>Streptosporangiales</taxon>
        <taxon>Thermomonosporaceae</taxon>
        <taxon>Actinomadura</taxon>
    </lineage>
</organism>
<comment type="caution">
    <text evidence="2">The sequence shown here is derived from an EMBL/GenBank/DDBJ whole genome shotgun (WGS) entry which is preliminary data.</text>
</comment>
<name>A0ABP8CD61_9ACTN</name>
<feature type="domain" description="Amidohydrolase 3" evidence="1">
    <location>
        <begin position="51"/>
        <end position="558"/>
    </location>
</feature>
<keyword evidence="3" id="KW-1185">Reference proteome</keyword>
<reference evidence="3" key="1">
    <citation type="journal article" date="2019" name="Int. J. Syst. Evol. Microbiol.">
        <title>The Global Catalogue of Microorganisms (GCM) 10K type strain sequencing project: providing services to taxonomists for standard genome sequencing and annotation.</title>
        <authorList>
            <consortium name="The Broad Institute Genomics Platform"/>
            <consortium name="The Broad Institute Genome Sequencing Center for Infectious Disease"/>
            <person name="Wu L."/>
            <person name="Ma J."/>
        </authorList>
    </citation>
    <scope>NUCLEOTIDE SEQUENCE [LARGE SCALE GENOMIC DNA]</scope>
    <source>
        <strain evidence="3">JCM 17440</strain>
    </source>
</reference>
<dbReference type="Gene3D" id="2.30.40.10">
    <property type="entry name" value="Urease, subunit C, domain 1"/>
    <property type="match status" value="1"/>
</dbReference>
<dbReference type="PANTHER" id="PTHR22642:SF2">
    <property type="entry name" value="PROTEIN LONG AFTER FAR-RED 3"/>
    <property type="match status" value="1"/>
</dbReference>
<dbReference type="Gene3D" id="3.20.20.140">
    <property type="entry name" value="Metal-dependent hydrolases"/>
    <property type="match status" value="1"/>
</dbReference>
<dbReference type="PANTHER" id="PTHR22642">
    <property type="entry name" value="IMIDAZOLONEPROPIONASE"/>
    <property type="match status" value="1"/>
</dbReference>
<evidence type="ECO:0000313" key="2">
    <source>
        <dbReference type="EMBL" id="GAA4237835.1"/>
    </source>
</evidence>
<proteinExistence type="predicted"/>
<dbReference type="InterPro" id="IPR032466">
    <property type="entry name" value="Metal_Hydrolase"/>
</dbReference>
<protein>
    <submittedName>
        <fullName evidence="2">Amidohydrolase</fullName>
    </submittedName>
</protein>
<accession>A0ABP8CD61</accession>
<dbReference type="InterPro" id="IPR011059">
    <property type="entry name" value="Metal-dep_hydrolase_composite"/>
</dbReference>
<dbReference type="EMBL" id="BAABAS010000019">
    <property type="protein sequence ID" value="GAA4237835.1"/>
    <property type="molecule type" value="Genomic_DNA"/>
</dbReference>
<dbReference type="Gene3D" id="3.10.310.70">
    <property type="match status" value="1"/>
</dbReference>
<evidence type="ECO:0000313" key="3">
    <source>
        <dbReference type="Proteomes" id="UP001501710"/>
    </source>
</evidence>
<gene>
    <name evidence="2" type="ORF">GCM10022254_51300</name>
</gene>
<dbReference type="SUPFAM" id="SSF51338">
    <property type="entry name" value="Composite domain of metallo-dependent hydrolases"/>
    <property type="match status" value="1"/>
</dbReference>
<dbReference type="InterPro" id="IPR013108">
    <property type="entry name" value="Amidohydro_3"/>
</dbReference>
<dbReference type="RefSeq" id="WP_344900985.1">
    <property type="nucleotide sequence ID" value="NZ_BAABAS010000019.1"/>
</dbReference>